<evidence type="ECO:0000313" key="15">
    <source>
        <dbReference type="EMBL" id="GGK25264.1"/>
    </source>
</evidence>
<dbReference type="FunFam" id="3.30.565.10:FF:000006">
    <property type="entry name" value="Sensor histidine kinase WalK"/>
    <property type="match status" value="1"/>
</dbReference>
<dbReference type="SUPFAM" id="SSF47384">
    <property type="entry name" value="Homodimeric domain of signal transducing histidine kinase"/>
    <property type="match status" value="1"/>
</dbReference>
<comment type="catalytic activity">
    <reaction evidence="1">
        <text>ATP + protein L-histidine = ADP + protein N-phospho-L-histidine.</text>
        <dbReference type="EC" id="2.7.13.3"/>
    </reaction>
</comment>
<proteinExistence type="predicted"/>
<dbReference type="FunFam" id="1.10.287.130:FF:000008">
    <property type="entry name" value="Two-component sensor histidine kinase"/>
    <property type="match status" value="1"/>
</dbReference>
<dbReference type="SUPFAM" id="SSF55785">
    <property type="entry name" value="PYP-like sensor domain (PAS domain)"/>
    <property type="match status" value="1"/>
</dbReference>
<dbReference type="Proteomes" id="UP000600449">
    <property type="component" value="Unassembled WGS sequence"/>
</dbReference>
<dbReference type="SMART" id="SM00387">
    <property type="entry name" value="HATPase_c"/>
    <property type="match status" value="1"/>
</dbReference>
<dbReference type="Pfam" id="PF02518">
    <property type="entry name" value="HATPase_c"/>
    <property type="match status" value="1"/>
</dbReference>
<keyword evidence="4" id="KW-1003">Cell membrane</keyword>
<dbReference type="GO" id="GO:0005524">
    <property type="term" value="F:ATP binding"/>
    <property type="evidence" value="ECO:0007669"/>
    <property type="project" value="UniProtKB-KW"/>
</dbReference>
<evidence type="ECO:0000313" key="16">
    <source>
        <dbReference type="Proteomes" id="UP000600449"/>
    </source>
</evidence>
<dbReference type="InterPro" id="IPR003661">
    <property type="entry name" value="HisK_dim/P_dom"/>
</dbReference>
<dbReference type="Gene3D" id="3.30.450.20">
    <property type="entry name" value="PAS domain"/>
    <property type="match status" value="1"/>
</dbReference>
<reference evidence="15 16" key="1">
    <citation type="journal article" date="2014" name="Int. J. Syst. Evol. Microbiol.">
        <title>Complete genome sequence of Corynebacterium casei LMG S-19264T (=DSM 44701T), isolated from a smear-ripened cheese.</title>
        <authorList>
            <consortium name="US DOE Joint Genome Institute (JGI-PGF)"/>
            <person name="Walter F."/>
            <person name="Albersmeier A."/>
            <person name="Kalinowski J."/>
            <person name="Ruckert C."/>
        </authorList>
    </citation>
    <scope>NUCLEOTIDE SEQUENCE [LARGE SCALE GENOMIC DNA]</scope>
    <source>
        <strain evidence="15 16">CGMCC 1.9161</strain>
    </source>
</reference>
<keyword evidence="13" id="KW-0812">Transmembrane</keyword>
<dbReference type="RefSeq" id="WP_373290550.1">
    <property type="nucleotide sequence ID" value="NZ_BMMF01000003.1"/>
</dbReference>
<dbReference type="InterPro" id="IPR035965">
    <property type="entry name" value="PAS-like_dom_sf"/>
</dbReference>
<accession>A0A917Q719</accession>
<evidence type="ECO:0000256" key="6">
    <source>
        <dbReference type="ARBA" id="ARBA00022679"/>
    </source>
</evidence>
<dbReference type="Gene3D" id="1.10.287.130">
    <property type="match status" value="1"/>
</dbReference>
<evidence type="ECO:0000256" key="5">
    <source>
        <dbReference type="ARBA" id="ARBA00022553"/>
    </source>
</evidence>
<comment type="subcellular location">
    <subcellularLocation>
        <location evidence="2">Cell membrane</location>
    </subcellularLocation>
</comment>
<dbReference type="PANTHER" id="PTHR45453:SF1">
    <property type="entry name" value="PHOSPHATE REGULON SENSOR PROTEIN PHOR"/>
    <property type="match status" value="1"/>
</dbReference>
<evidence type="ECO:0000256" key="1">
    <source>
        <dbReference type="ARBA" id="ARBA00000085"/>
    </source>
</evidence>
<feature type="domain" description="Histidine kinase" evidence="14">
    <location>
        <begin position="232"/>
        <end position="454"/>
    </location>
</feature>
<keyword evidence="16" id="KW-1185">Reference proteome</keyword>
<keyword evidence="9" id="KW-0067">ATP-binding</keyword>
<gene>
    <name evidence="15" type="ORF">GCM10011322_09810</name>
</gene>
<name>A0A917Q719_9HYPH</name>
<feature type="transmembrane region" description="Helical" evidence="13">
    <location>
        <begin position="65"/>
        <end position="83"/>
    </location>
</feature>
<comment type="caution">
    <text evidence="15">The sequence shown here is derived from an EMBL/GenBank/DDBJ whole genome shotgun (WGS) entry which is preliminary data.</text>
</comment>
<feature type="region of interest" description="Disordered" evidence="12">
    <location>
        <begin position="1"/>
        <end position="35"/>
    </location>
</feature>
<dbReference type="CDD" id="cd00082">
    <property type="entry name" value="HisKA"/>
    <property type="match status" value="1"/>
</dbReference>
<dbReference type="PANTHER" id="PTHR45453">
    <property type="entry name" value="PHOSPHATE REGULON SENSOR PROTEIN PHOR"/>
    <property type="match status" value="1"/>
</dbReference>
<protein>
    <recommendedName>
        <fullName evidence="3">histidine kinase</fullName>
        <ecNumber evidence="3">2.7.13.3</ecNumber>
    </recommendedName>
</protein>
<evidence type="ECO:0000256" key="7">
    <source>
        <dbReference type="ARBA" id="ARBA00022741"/>
    </source>
</evidence>
<keyword evidence="13" id="KW-1133">Transmembrane helix</keyword>
<dbReference type="InterPro" id="IPR005467">
    <property type="entry name" value="His_kinase_dom"/>
</dbReference>
<dbReference type="InterPro" id="IPR036890">
    <property type="entry name" value="HATPase_C_sf"/>
</dbReference>
<dbReference type="EMBL" id="BMMF01000003">
    <property type="protein sequence ID" value="GGK25264.1"/>
    <property type="molecule type" value="Genomic_DNA"/>
</dbReference>
<dbReference type="GO" id="GO:0005886">
    <property type="term" value="C:plasma membrane"/>
    <property type="evidence" value="ECO:0007669"/>
    <property type="project" value="UniProtKB-SubCell"/>
</dbReference>
<evidence type="ECO:0000256" key="13">
    <source>
        <dbReference type="SAM" id="Phobius"/>
    </source>
</evidence>
<dbReference type="CDD" id="cd00075">
    <property type="entry name" value="HATPase"/>
    <property type="match status" value="1"/>
</dbReference>
<evidence type="ECO:0000256" key="10">
    <source>
        <dbReference type="ARBA" id="ARBA00023012"/>
    </source>
</evidence>
<dbReference type="PRINTS" id="PR00344">
    <property type="entry name" value="BCTRLSENSOR"/>
</dbReference>
<evidence type="ECO:0000256" key="4">
    <source>
        <dbReference type="ARBA" id="ARBA00022475"/>
    </source>
</evidence>
<evidence type="ECO:0000256" key="8">
    <source>
        <dbReference type="ARBA" id="ARBA00022777"/>
    </source>
</evidence>
<feature type="transmembrane region" description="Helical" evidence="13">
    <location>
        <begin position="41"/>
        <end position="59"/>
    </location>
</feature>
<dbReference type="GO" id="GO:0000155">
    <property type="term" value="F:phosphorelay sensor kinase activity"/>
    <property type="evidence" value="ECO:0007669"/>
    <property type="project" value="InterPro"/>
</dbReference>
<dbReference type="InterPro" id="IPR004358">
    <property type="entry name" value="Sig_transdc_His_kin-like_C"/>
</dbReference>
<dbReference type="SMART" id="SM00388">
    <property type="entry name" value="HisKA"/>
    <property type="match status" value="1"/>
</dbReference>
<dbReference type="InterPro" id="IPR050351">
    <property type="entry name" value="BphY/WalK/GraS-like"/>
</dbReference>
<dbReference type="GO" id="GO:0016036">
    <property type="term" value="P:cellular response to phosphate starvation"/>
    <property type="evidence" value="ECO:0007669"/>
    <property type="project" value="TreeGrafter"/>
</dbReference>
<dbReference type="AlphaFoldDB" id="A0A917Q719"/>
<dbReference type="Gene3D" id="3.30.565.10">
    <property type="entry name" value="Histidine kinase-like ATPase, C-terminal domain"/>
    <property type="match status" value="1"/>
</dbReference>
<keyword evidence="6" id="KW-0808">Transferase</keyword>
<organism evidence="15 16">
    <name type="scientific">Salinarimonas ramus</name>
    <dbReference type="NCBI Taxonomy" id="690164"/>
    <lineage>
        <taxon>Bacteria</taxon>
        <taxon>Pseudomonadati</taxon>
        <taxon>Pseudomonadota</taxon>
        <taxon>Alphaproteobacteria</taxon>
        <taxon>Hyphomicrobiales</taxon>
        <taxon>Salinarimonadaceae</taxon>
        <taxon>Salinarimonas</taxon>
    </lineage>
</organism>
<keyword evidence="8" id="KW-0418">Kinase</keyword>
<evidence type="ECO:0000256" key="3">
    <source>
        <dbReference type="ARBA" id="ARBA00012438"/>
    </source>
</evidence>
<dbReference type="SUPFAM" id="SSF55874">
    <property type="entry name" value="ATPase domain of HSP90 chaperone/DNA topoisomerase II/histidine kinase"/>
    <property type="match status" value="1"/>
</dbReference>
<evidence type="ECO:0000256" key="12">
    <source>
        <dbReference type="SAM" id="MobiDB-lite"/>
    </source>
</evidence>
<keyword evidence="11 13" id="KW-0472">Membrane</keyword>
<keyword evidence="10" id="KW-0902">Two-component regulatory system</keyword>
<dbReference type="InterPro" id="IPR036097">
    <property type="entry name" value="HisK_dim/P_sf"/>
</dbReference>
<sequence>MTYASTQPEHEGDDQGMDRPNLEGPDEDESGVARDRASRRAVASGALIATGLLFLVAAATEGVNLWLVVSIPVAVAAAAVAVGERVQARRVKKLVAAGRRLAIVEALLENIPDPVVMVDRRVIVRETNGAARALLPAIRLGHPLSFALRTPQVLDGVEEALRTGERVRVEYAERVPTERVFEVMIGPLDMEAERSESAGIERPASERSVVLFFRDLTSARRLETMRVDFVANVSHELRTPLSSLLGFVETLQGPAKNDANARERFLEIMRVQAQRMSRLIDDLLSLSRIELRAHVAPQTPLDVAAVARQMIDTLTPLVREKGVEIVFSAPTEPARIAGERDELLRVVENLVENAVKYADTGKRVEVSVSRGRGEAGETIRLAVRDHGPGIAPEHLPRLTERFYRVDVAASREKGGTGLGLAIVKHIVARHRGRLVIESEPGEGALFAADFPALPPEAAKMPAPAAE</sequence>
<dbReference type="EC" id="2.7.13.3" evidence="3"/>
<dbReference type="InterPro" id="IPR003594">
    <property type="entry name" value="HATPase_dom"/>
</dbReference>
<evidence type="ECO:0000259" key="14">
    <source>
        <dbReference type="PROSITE" id="PS50109"/>
    </source>
</evidence>
<evidence type="ECO:0000256" key="2">
    <source>
        <dbReference type="ARBA" id="ARBA00004236"/>
    </source>
</evidence>
<dbReference type="GO" id="GO:0004721">
    <property type="term" value="F:phosphoprotein phosphatase activity"/>
    <property type="evidence" value="ECO:0007669"/>
    <property type="project" value="TreeGrafter"/>
</dbReference>
<keyword evidence="7" id="KW-0547">Nucleotide-binding</keyword>
<evidence type="ECO:0000256" key="9">
    <source>
        <dbReference type="ARBA" id="ARBA00022840"/>
    </source>
</evidence>
<dbReference type="Pfam" id="PF00512">
    <property type="entry name" value="HisKA"/>
    <property type="match status" value="1"/>
</dbReference>
<dbReference type="PROSITE" id="PS50109">
    <property type="entry name" value="HIS_KIN"/>
    <property type="match status" value="1"/>
</dbReference>
<keyword evidence="5" id="KW-0597">Phosphoprotein</keyword>
<evidence type="ECO:0000256" key="11">
    <source>
        <dbReference type="ARBA" id="ARBA00023136"/>
    </source>
</evidence>